<name>A0A5N6LX57_9ASTR</name>
<proteinExistence type="predicted"/>
<accession>A0A5N6LX57</accession>
<keyword evidence="2" id="KW-1185">Reference proteome</keyword>
<dbReference type="Proteomes" id="UP000326396">
    <property type="component" value="Linkage Group LG8"/>
</dbReference>
<reference evidence="1 2" key="1">
    <citation type="submission" date="2019-05" db="EMBL/GenBank/DDBJ databases">
        <title>Mikania micrantha, genome provides insights into the molecular mechanism of rapid growth.</title>
        <authorList>
            <person name="Liu B."/>
        </authorList>
    </citation>
    <scope>NUCLEOTIDE SEQUENCE [LARGE SCALE GENOMIC DNA]</scope>
    <source>
        <strain evidence="1">NLD-2019</strain>
        <tissue evidence="1">Leaf</tissue>
    </source>
</reference>
<evidence type="ECO:0000313" key="1">
    <source>
        <dbReference type="EMBL" id="KAD2806061.1"/>
    </source>
</evidence>
<evidence type="ECO:0000313" key="2">
    <source>
        <dbReference type="Proteomes" id="UP000326396"/>
    </source>
</evidence>
<protein>
    <submittedName>
        <fullName evidence="1">Uncharacterized protein</fullName>
    </submittedName>
</protein>
<gene>
    <name evidence="1" type="ORF">E3N88_39438</name>
</gene>
<dbReference type="EMBL" id="SZYD01000018">
    <property type="protein sequence ID" value="KAD2806061.1"/>
    <property type="molecule type" value="Genomic_DNA"/>
</dbReference>
<organism evidence="1 2">
    <name type="scientific">Mikania micrantha</name>
    <name type="common">bitter vine</name>
    <dbReference type="NCBI Taxonomy" id="192012"/>
    <lineage>
        <taxon>Eukaryota</taxon>
        <taxon>Viridiplantae</taxon>
        <taxon>Streptophyta</taxon>
        <taxon>Embryophyta</taxon>
        <taxon>Tracheophyta</taxon>
        <taxon>Spermatophyta</taxon>
        <taxon>Magnoliopsida</taxon>
        <taxon>eudicotyledons</taxon>
        <taxon>Gunneridae</taxon>
        <taxon>Pentapetalae</taxon>
        <taxon>asterids</taxon>
        <taxon>campanulids</taxon>
        <taxon>Asterales</taxon>
        <taxon>Asteraceae</taxon>
        <taxon>Asteroideae</taxon>
        <taxon>Heliantheae alliance</taxon>
        <taxon>Eupatorieae</taxon>
        <taxon>Mikania</taxon>
    </lineage>
</organism>
<comment type="caution">
    <text evidence="1">The sequence shown here is derived from an EMBL/GenBank/DDBJ whole genome shotgun (WGS) entry which is preliminary data.</text>
</comment>
<dbReference type="AlphaFoldDB" id="A0A5N6LX57"/>
<sequence length="103" mass="11484">MADENTYGGSSSSEKVELTETQVMVKEEVAKAFEAALPTYIEEIKASLKDFLHQELADFEAGVGMKQSSKTTTFKEFMPPSDRELFWNLRFPSGSLISALEPL</sequence>